<organism evidence="1 2">
    <name type="scientific">Pleuronectes platessa</name>
    <name type="common">European plaice</name>
    <dbReference type="NCBI Taxonomy" id="8262"/>
    <lineage>
        <taxon>Eukaryota</taxon>
        <taxon>Metazoa</taxon>
        <taxon>Chordata</taxon>
        <taxon>Craniata</taxon>
        <taxon>Vertebrata</taxon>
        <taxon>Euteleostomi</taxon>
        <taxon>Actinopterygii</taxon>
        <taxon>Neopterygii</taxon>
        <taxon>Teleostei</taxon>
        <taxon>Neoteleostei</taxon>
        <taxon>Acanthomorphata</taxon>
        <taxon>Carangaria</taxon>
        <taxon>Pleuronectiformes</taxon>
        <taxon>Pleuronectoidei</taxon>
        <taxon>Pleuronectidae</taxon>
        <taxon>Pleuronectes</taxon>
    </lineage>
</organism>
<comment type="caution">
    <text evidence="1">The sequence shown here is derived from an EMBL/GenBank/DDBJ whole genome shotgun (WGS) entry which is preliminary data.</text>
</comment>
<evidence type="ECO:0000313" key="1">
    <source>
        <dbReference type="EMBL" id="CAB1419833.1"/>
    </source>
</evidence>
<name>A0A9N7TY74_PLEPL</name>
<keyword evidence="2" id="KW-1185">Reference proteome</keyword>
<reference evidence="1" key="1">
    <citation type="submission" date="2020-03" db="EMBL/GenBank/DDBJ databases">
        <authorList>
            <person name="Weist P."/>
        </authorList>
    </citation>
    <scope>NUCLEOTIDE SEQUENCE</scope>
</reference>
<accession>A0A9N7TY74</accession>
<dbReference type="EMBL" id="CADEAL010000413">
    <property type="protein sequence ID" value="CAB1419833.1"/>
    <property type="molecule type" value="Genomic_DNA"/>
</dbReference>
<evidence type="ECO:0000313" key="2">
    <source>
        <dbReference type="Proteomes" id="UP001153269"/>
    </source>
</evidence>
<dbReference type="AlphaFoldDB" id="A0A9N7TY74"/>
<gene>
    <name evidence="1" type="ORF">PLEPLA_LOCUS7684</name>
</gene>
<dbReference type="Proteomes" id="UP001153269">
    <property type="component" value="Unassembled WGS sequence"/>
</dbReference>
<proteinExistence type="predicted"/>
<protein>
    <submittedName>
        <fullName evidence="1">Uncharacterized protein</fullName>
    </submittedName>
</protein>
<sequence length="75" mass="8184">MATIFTGLLPVVALPLIQHTLRLRTVEVVGASNQDFSSTPSAGGLHATPNQEETQLWTENLLEGEDLAWGHLRSF</sequence>